<accession>A0A1D6GKU2</accession>
<organism evidence="10">
    <name type="scientific">Zea mays</name>
    <name type="common">Maize</name>
    <dbReference type="NCBI Taxonomy" id="4577"/>
    <lineage>
        <taxon>Eukaryota</taxon>
        <taxon>Viridiplantae</taxon>
        <taxon>Streptophyta</taxon>
        <taxon>Embryophyta</taxon>
        <taxon>Tracheophyta</taxon>
        <taxon>Spermatophyta</taxon>
        <taxon>Magnoliopsida</taxon>
        <taxon>Liliopsida</taxon>
        <taxon>Poales</taxon>
        <taxon>Poaceae</taxon>
        <taxon>PACMAD clade</taxon>
        <taxon>Panicoideae</taxon>
        <taxon>Andropogonodae</taxon>
        <taxon>Andropogoneae</taxon>
        <taxon>Tripsacinae</taxon>
        <taxon>Zea</taxon>
    </lineage>
</organism>
<feature type="compositionally biased region" description="Polar residues" evidence="9">
    <location>
        <begin position="22"/>
        <end position="32"/>
    </location>
</feature>
<comment type="function">
    <text evidence="8">Component of the signal peptidase complex (SPC) which catalyzes the cleavage of N-terminal signal sequences from nascent proteins as they are translocated into the lumen of the endoplasmic reticulum. Enhances the enzymatic activity of SPC and facilitates the interactions between different components of the translocation site.</text>
</comment>
<dbReference type="InterPro" id="IPR009582">
    <property type="entry name" value="Spc2/SPCS2"/>
</dbReference>
<feature type="region of interest" description="Disordered" evidence="9">
    <location>
        <begin position="1"/>
        <end position="32"/>
    </location>
</feature>
<dbReference type="EMBL" id="CM000781">
    <property type="protein sequence ID" value="AQK63943.1"/>
    <property type="molecule type" value="Genomic_DNA"/>
</dbReference>
<sequence>MDLDPEGIFRDDSDEDEDSVKGSFSSNGLTVSSKFPRFSDMYTLTIASVNPQSIAANKPIHFTKSVTKWYVPIDL</sequence>
<keyword evidence="7" id="KW-0472">Membrane</keyword>
<dbReference type="ExpressionAtlas" id="A0A1D6GKU2">
    <property type="expression patterns" value="baseline and differential"/>
</dbReference>
<evidence type="ECO:0000256" key="8">
    <source>
        <dbReference type="ARBA" id="ARBA00045608"/>
    </source>
</evidence>
<evidence type="ECO:0000256" key="4">
    <source>
        <dbReference type="ARBA" id="ARBA00022692"/>
    </source>
</evidence>
<evidence type="ECO:0000256" key="3">
    <source>
        <dbReference type="ARBA" id="ARBA00017057"/>
    </source>
</evidence>
<evidence type="ECO:0000256" key="6">
    <source>
        <dbReference type="ARBA" id="ARBA00022989"/>
    </source>
</evidence>
<evidence type="ECO:0000256" key="7">
    <source>
        <dbReference type="ARBA" id="ARBA00023136"/>
    </source>
</evidence>
<comment type="similarity">
    <text evidence="2">Belongs to the SPCS2 family.</text>
</comment>
<dbReference type="AlphaFoldDB" id="A0A1D6GKU2"/>
<dbReference type="PANTHER" id="PTHR13085">
    <property type="entry name" value="MICROSOMAL SIGNAL PEPTIDASE 25 KDA SUBUNIT"/>
    <property type="match status" value="1"/>
</dbReference>
<evidence type="ECO:0000256" key="1">
    <source>
        <dbReference type="ARBA" id="ARBA00004477"/>
    </source>
</evidence>
<protein>
    <recommendedName>
        <fullName evidence="3">Signal peptidase complex subunit 2</fullName>
    </recommendedName>
</protein>
<reference evidence="10" key="1">
    <citation type="submission" date="2015-12" db="EMBL/GenBank/DDBJ databases">
        <title>Update maize B73 reference genome by single molecule sequencing technologies.</title>
        <authorList>
            <consortium name="Maize Genome Sequencing Project"/>
            <person name="Ware D."/>
        </authorList>
    </citation>
    <scope>NUCLEOTIDE SEQUENCE</scope>
    <source>
        <tissue evidence="10">Seedling</tissue>
    </source>
</reference>
<evidence type="ECO:0000256" key="5">
    <source>
        <dbReference type="ARBA" id="ARBA00022824"/>
    </source>
</evidence>
<evidence type="ECO:0000313" key="10">
    <source>
        <dbReference type="EMBL" id="AQK63943.1"/>
    </source>
</evidence>
<keyword evidence="5" id="KW-0256">Endoplasmic reticulum</keyword>
<dbReference type="GO" id="GO:0005787">
    <property type="term" value="C:signal peptidase complex"/>
    <property type="evidence" value="ECO:0007669"/>
    <property type="project" value="InterPro"/>
</dbReference>
<dbReference type="PANTHER" id="PTHR13085:SF0">
    <property type="entry name" value="SIGNAL PEPTIDASE COMPLEX SUBUNIT 2"/>
    <property type="match status" value="1"/>
</dbReference>
<dbReference type="GO" id="GO:0006465">
    <property type="term" value="P:signal peptide processing"/>
    <property type="evidence" value="ECO:0007669"/>
    <property type="project" value="InterPro"/>
</dbReference>
<dbReference type="InParanoid" id="A0A1D6GKU2"/>
<keyword evidence="4" id="KW-0812">Transmembrane</keyword>
<dbReference type="STRING" id="4577.A0A1D6GKU2"/>
<evidence type="ECO:0000256" key="2">
    <source>
        <dbReference type="ARBA" id="ARBA00007324"/>
    </source>
</evidence>
<proteinExistence type="inferred from homology"/>
<gene>
    <name evidence="10" type="ORF">ZEAMMB73_Zm00001d013600</name>
</gene>
<comment type="subcellular location">
    <subcellularLocation>
        <location evidence="1">Endoplasmic reticulum membrane</location>
        <topology evidence="1">Multi-pass membrane protein</topology>
    </subcellularLocation>
</comment>
<keyword evidence="6" id="KW-1133">Transmembrane helix</keyword>
<accession>A0A3L6EG84</accession>
<name>A0A1D6GKU2_MAIZE</name>
<evidence type="ECO:0000256" key="9">
    <source>
        <dbReference type="SAM" id="MobiDB-lite"/>
    </source>
</evidence>